<dbReference type="EMBL" id="HBUF01137256">
    <property type="protein sequence ID" value="CAG6645526.1"/>
    <property type="molecule type" value="Transcribed_RNA"/>
</dbReference>
<accession>A0A8D8R877</accession>
<protein>
    <submittedName>
        <fullName evidence="1">Uncharacterized protein</fullName>
    </submittedName>
</protein>
<dbReference type="AlphaFoldDB" id="A0A8D8R877"/>
<proteinExistence type="predicted"/>
<name>A0A8D8R877_9HEMI</name>
<organism evidence="1">
    <name type="scientific">Cacopsylla melanoneura</name>
    <dbReference type="NCBI Taxonomy" id="428564"/>
    <lineage>
        <taxon>Eukaryota</taxon>
        <taxon>Metazoa</taxon>
        <taxon>Ecdysozoa</taxon>
        <taxon>Arthropoda</taxon>
        <taxon>Hexapoda</taxon>
        <taxon>Insecta</taxon>
        <taxon>Pterygota</taxon>
        <taxon>Neoptera</taxon>
        <taxon>Paraneoptera</taxon>
        <taxon>Hemiptera</taxon>
        <taxon>Sternorrhyncha</taxon>
        <taxon>Psylloidea</taxon>
        <taxon>Psyllidae</taxon>
        <taxon>Psyllinae</taxon>
        <taxon>Cacopsylla</taxon>
    </lineage>
</organism>
<sequence length="106" mass="12138">MEQKIVLTQFTTPAKKKIEFKSISSLDECNLNLLFLNFGDLVGAKKGPNIGMNDQLTAPKCLVFLTHQVGFEFFKCRATYKGQDGPKWTSQWTQNVFFEPIKWGMQ</sequence>
<reference evidence="1" key="1">
    <citation type="submission" date="2021-05" db="EMBL/GenBank/DDBJ databases">
        <authorList>
            <person name="Alioto T."/>
            <person name="Alioto T."/>
            <person name="Gomez Garrido J."/>
        </authorList>
    </citation>
    <scope>NUCLEOTIDE SEQUENCE</scope>
</reference>
<evidence type="ECO:0000313" key="1">
    <source>
        <dbReference type="EMBL" id="CAG6645526.1"/>
    </source>
</evidence>